<dbReference type="AlphaFoldDB" id="A0A831WW03"/>
<accession>A0A831WW03</accession>
<feature type="domain" description="Sulphur oxidation protein SoxZ" evidence="1">
    <location>
        <begin position="10"/>
        <end position="99"/>
    </location>
</feature>
<dbReference type="NCBIfam" id="TIGR04490">
    <property type="entry name" value="SoxZ_true"/>
    <property type="match status" value="1"/>
</dbReference>
<evidence type="ECO:0000259" key="1">
    <source>
        <dbReference type="Pfam" id="PF08770"/>
    </source>
</evidence>
<name>A0A831WW03_PROAE</name>
<dbReference type="InterPro" id="IPR014880">
    <property type="entry name" value="SoxZ_dom"/>
</dbReference>
<dbReference type="Gene3D" id="2.60.40.10">
    <property type="entry name" value="Immunoglobulins"/>
    <property type="match status" value="1"/>
</dbReference>
<organism evidence="2">
    <name type="scientific">Prosthecochloris aestuarii</name>
    <dbReference type="NCBI Taxonomy" id="1102"/>
    <lineage>
        <taxon>Bacteria</taxon>
        <taxon>Pseudomonadati</taxon>
        <taxon>Chlorobiota</taxon>
        <taxon>Chlorobiia</taxon>
        <taxon>Chlorobiales</taxon>
        <taxon>Chlorobiaceae</taxon>
        <taxon>Prosthecochloris</taxon>
    </lineage>
</organism>
<proteinExistence type="predicted"/>
<dbReference type="Pfam" id="PF08770">
    <property type="entry name" value="SoxZ"/>
    <property type="match status" value="1"/>
</dbReference>
<reference evidence="2" key="1">
    <citation type="journal article" date="2020" name="mSystems">
        <title>Genome- and Community-Level Interaction Insights into Carbon Utilization and Element Cycling Functions of Hydrothermarchaeota in Hydrothermal Sediment.</title>
        <authorList>
            <person name="Zhou Z."/>
            <person name="Liu Y."/>
            <person name="Xu W."/>
            <person name="Pan J."/>
            <person name="Luo Z.H."/>
            <person name="Li M."/>
        </authorList>
    </citation>
    <scope>NUCLEOTIDE SEQUENCE [LARGE SCALE GENOMIC DNA]</scope>
    <source>
        <strain evidence="2">SpSt-1181</strain>
    </source>
</reference>
<dbReference type="EMBL" id="DSBW01000185">
    <property type="protein sequence ID" value="HED31719.1"/>
    <property type="molecule type" value="Genomic_DNA"/>
</dbReference>
<evidence type="ECO:0000313" key="2">
    <source>
        <dbReference type="EMBL" id="HED31719.1"/>
    </source>
</evidence>
<dbReference type="InterPro" id="IPR014756">
    <property type="entry name" value="Ig_E-set"/>
</dbReference>
<dbReference type="SUPFAM" id="SSF81296">
    <property type="entry name" value="E set domains"/>
    <property type="match status" value="1"/>
</dbReference>
<comment type="caution">
    <text evidence="2">The sequence shown here is derived from an EMBL/GenBank/DDBJ whole genome shotgun (WGS) entry which is preliminary data.</text>
</comment>
<sequence>MSSSVRIVAVENQGVASAKVIIPHPNESGRRKDEQGNLVPAHFITEATAALNGAELFSMQLGPSVSKNPFLQFRFRAGKGDRLSVVCRDNKQNSYTAETVVR</sequence>
<protein>
    <submittedName>
        <fullName evidence="2">Thiosulfate oxidation carrier complex protein SoxZ</fullName>
    </submittedName>
</protein>
<gene>
    <name evidence="2" type="primary">soxZ</name>
    <name evidence="2" type="ORF">ENN50_08620</name>
</gene>
<dbReference type="Proteomes" id="UP000886335">
    <property type="component" value="Unassembled WGS sequence"/>
</dbReference>
<dbReference type="InterPro" id="IPR030995">
    <property type="entry name" value="SoxZ"/>
</dbReference>
<dbReference type="InterPro" id="IPR013783">
    <property type="entry name" value="Ig-like_fold"/>
</dbReference>